<evidence type="ECO:0000313" key="3">
    <source>
        <dbReference type="Proteomes" id="UP000011518"/>
    </source>
</evidence>
<organism evidence="2 3">
    <name type="scientific">Tupaia chinensis</name>
    <name type="common">Chinese tree shrew</name>
    <name type="synonym">Tupaia belangeri chinensis</name>
    <dbReference type="NCBI Taxonomy" id="246437"/>
    <lineage>
        <taxon>Eukaryota</taxon>
        <taxon>Metazoa</taxon>
        <taxon>Chordata</taxon>
        <taxon>Craniata</taxon>
        <taxon>Vertebrata</taxon>
        <taxon>Euteleostomi</taxon>
        <taxon>Mammalia</taxon>
        <taxon>Eutheria</taxon>
        <taxon>Euarchontoglires</taxon>
        <taxon>Scandentia</taxon>
        <taxon>Tupaiidae</taxon>
        <taxon>Tupaia</taxon>
    </lineage>
</organism>
<protein>
    <submittedName>
        <fullName evidence="2">Uncharacterized protein</fullName>
    </submittedName>
</protein>
<evidence type="ECO:0000256" key="1">
    <source>
        <dbReference type="SAM" id="MobiDB-lite"/>
    </source>
</evidence>
<dbReference type="EMBL" id="KB320680">
    <property type="protein sequence ID" value="ELW65596.1"/>
    <property type="molecule type" value="Genomic_DNA"/>
</dbReference>
<dbReference type="AlphaFoldDB" id="L9KS34"/>
<proteinExistence type="predicted"/>
<feature type="region of interest" description="Disordered" evidence="1">
    <location>
        <begin position="132"/>
        <end position="163"/>
    </location>
</feature>
<keyword evidence="3" id="KW-1185">Reference proteome</keyword>
<feature type="compositionally biased region" description="Polar residues" evidence="1">
    <location>
        <begin position="132"/>
        <end position="146"/>
    </location>
</feature>
<gene>
    <name evidence="2" type="ORF">TREES_T100005344</name>
</gene>
<reference evidence="3" key="2">
    <citation type="journal article" date="2013" name="Nat. Commun.">
        <title>Genome of the Chinese tree shrew.</title>
        <authorList>
            <person name="Fan Y."/>
            <person name="Huang Z.Y."/>
            <person name="Cao C.C."/>
            <person name="Chen C.S."/>
            <person name="Chen Y.X."/>
            <person name="Fan D.D."/>
            <person name="He J."/>
            <person name="Hou H.L."/>
            <person name="Hu L."/>
            <person name="Hu X.T."/>
            <person name="Jiang X.T."/>
            <person name="Lai R."/>
            <person name="Lang Y.S."/>
            <person name="Liang B."/>
            <person name="Liao S.G."/>
            <person name="Mu D."/>
            <person name="Ma Y.Y."/>
            <person name="Niu Y.Y."/>
            <person name="Sun X.Q."/>
            <person name="Xia J.Q."/>
            <person name="Xiao J."/>
            <person name="Xiong Z.Q."/>
            <person name="Xu L."/>
            <person name="Yang L."/>
            <person name="Zhang Y."/>
            <person name="Zhao W."/>
            <person name="Zhao X.D."/>
            <person name="Zheng Y.T."/>
            <person name="Zhou J.M."/>
            <person name="Zhu Y.B."/>
            <person name="Zhang G.J."/>
            <person name="Wang J."/>
            <person name="Yao Y.G."/>
        </authorList>
    </citation>
    <scope>NUCLEOTIDE SEQUENCE [LARGE SCALE GENOMIC DNA]</scope>
</reference>
<accession>L9KS34</accession>
<evidence type="ECO:0000313" key="2">
    <source>
        <dbReference type="EMBL" id="ELW65596.1"/>
    </source>
</evidence>
<sequence length="163" mass="17775">MMCLPLGQQHLPRESWGAACFYALTGYNNHVEQTGFGTGSCVWPPGSTSHHGISTDTRPGRQKHTALQPVQHLAHLAHHKIRLRTVPHQNVSCQGLQPRGAASHWHPQEGVLDHSHRCEPMTVNKSMESLQANAQQLKSTAPSSEALTAKKGDSSAEQLKLAT</sequence>
<dbReference type="Proteomes" id="UP000011518">
    <property type="component" value="Unassembled WGS sequence"/>
</dbReference>
<name>L9KS34_TUPCH</name>
<reference evidence="3" key="1">
    <citation type="submission" date="2012-07" db="EMBL/GenBank/DDBJ databases">
        <title>Genome of the Chinese tree shrew, a rising model animal genetically related to primates.</title>
        <authorList>
            <person name="Zhang G."/>
            <person name="Fan Y."/>
            <person name="Yao Y."/>
            <person name="Huang Z."/>
        </authorList>
    </citation>
    <scope>NUCLEOTIDE SEQUENCE [LARGE SCALE GENOMIC DNA]</scope>
</reference>
<dbReference type="InParanoid" id="L9KS34"/>